<dbReference type="GO" id="GO:0005737">
    <property type="term" value="C:cytoplasm"/>
    <property type="evidence" value="ECO:0007669"/>
    <property type="project" value="TreeGrafter"/>
</dbReference>
<dbReference type="PANTHER" id="PTHR46205">
    <property type="entry name" value="LOQUACIOUS, ISOFORM B"/>
    <property type="match status" value="1"/>
</dbReference>
<dbReference type="GO" id="GO:0070578">
    <property type="term" value="C:RISC-loading complex"/>
    <property type="evidence" value="ECO:0007669"/>
    <property type="project" value="TreeGrafter"/>
</dbReference>
<dbReference type="InterPro" id="IPR011009">
    <property type="entry name" value="Kinase-like_dom_sf"/>
</dbReference>
<dbReference type="SMART" id="SM00358">
    <property type="entry name" value="DSRM"/>
    <property type="match status" value="2"/>
</dbReference>
<dbReference type="GO" id="GO:0070920">
    <property type="term" value="P:regulation of regulatory ncRNA processing"/>
    <property type="evidence" value="ECO:0007669"/>
    <property type="project" value="TreeGrafter"/>
</dbReference>
<dbReference type="AlphaFoldDB" id="A0A7J5YVV1"/>
<dbReference type="SUPFAM" id="SSF54768">
    <property type="entry name" value="dsRNA-binding domain-like"/>
    <property type="match status" value="2"/>
</dbReference>
<dbReference type="Proteomes" id="UP000518266">
    <property type="component" value="Unassembled WGS sequence"/>
</dbReference>
<dbReference type="Gene3D" id="3.30.200.20">
    <property type="entry name" value="Phosphorylase Kinase, domain 1"/>
    <property type="match status" value="1"/>
</dbReference>
<evidence type="ECO:0000256" key="3">
    <source>
        <dbReference type="SAM" id="MobiDB-lite"/>
    </source>
</evidence>
<proteinExistence type="predicted"/>
<comment type="caution">
    <text evidence="5">The sequence shown here is derived from an EMBL/GenBank/DDBJ whole genome shotgun (WGS) entry which is preliminary data.</text>
</comment>
<dbReference type="InterPro" id="IPR051247">
    <property type="entry name" value="RLC_Component"/>
</dbReference>
<evidence type="ECO:0000256" key="1">
    <source>
        <dbReference type="ARBA" id="ARBA00022884"/>
    </source>
</evidence>
<evidence type="ECO:0000313" key="6">
    <source>
        <dbReference type="Proteomes" id="UP000518266"/>
    </source>
</evidence>
<sequence length="436" mass="48611">MPLVSHLSRVLPQVYGGQQQRVSLPGQQTLSRLQSSSNPSLNLSPPAQRRVCLLRAPSTTLFRETGSMARIVPVLPALWSPWCCRKSRLVKSRTRVLNSGLGEPAVSSSVVGWRRSKMPGGCGVKRTVGGSLSFWKIESRAEHHITERKLFSCLSLYSSGAYGLVYKARSKLEKKYYAVKIVRSDKSLTILFGLDDKEVKIGDFSLMESAVYRLNEYAEKTRFVLQYEDRGSVGPDHDKTFTQRVVLNGKVYPEGVGKTKKEAKQDAAKNALRDAHQEGAHQTAVENYNPTSAQQKKEPNQNDSDICNKTRSLSVNSQDNRSEQNFIGLVDHYCQKKNRCHSFIEDRRWGPAHEPQLIIEHKEYPVAEGRTAKEAKQKAAKLAWDALQEQSDWDSKVSVRSTVSEGGATPVLSTPSTPLGSYKASSERKSTAQVTQ</sequence>
<dbReference type="GO" id="GO:0035197">
    <property type="term" value="F:siRNA binding"/>
    <property type="evidence" value="ECO:0007669"/>
    <property type="project" value="TreeGrafter"/>
</dbReference>
<dbReference type="SUPFAM" id="SSF56112">
    <property type="entry name" value="Protein kinase-like (PK-like)"/>
    <property type="match status" value="1"/>
</dbReference>
<feature type="region of interest" description="Disordered" evidence="3">
    <location>
        <begin position="388"/>
        <end position="436"/>
    </location>
</feature>
<keyword evidence="1 2" id="KW-0694">RNA-binding</keyword>
<accession>A0A7J5YVV1</accession>
<dbReference type="Gene3D" id="3.30.160.20">
    <property type="match status" value="2"/>
</dbReference>
<dbReference type="OrthoDB" id="5961559at2759"/>
<dbReference type="GO" id="GO:0016442">
    <property type="term" value="C:RISC complex"/>
    <property type="evidence" value="ECO:0007669"/>
    <property type="project" value="TreeGrafter"/>
</dbReference>
<reference evidence="5 6" key="1">
    <citation type="submission" date="2020-03" db="EMBL/GenBank/DDBJ databases">
        <title>Dissostichus mawsoni Genome sequencing and assembly.</title>
        <authorList>
            <person name="Park H."/>
        </authorList>
    </citation>
    <scope>NUCLEOTIDE SEQUENCE [LARGE SCALE GENOMIC DNA]</scope>
    <source>
        <strain evidence="5">DM0001</strain>
        <tissue evidence="5">Muscle</tissue>
    </source>
</reference>
<evidence type="ECO:0000313" key="5">
    <source>
        <dbReference type="EMBL" id="KAF3852627.1"/>
    </source>
</evidence>
<dbReference type="GO" id="GO:0030422">
    <property type="term" value="P:siRNA processing"/>
    <property type="evidence" value="ECO:0007669"/>
    <property type="project" value="TreeGrafter"/>
</dbReference>
<feature type="domain" description="DRBM" evidence="4">
    <location>
        <begin position="356"/>
        <end position="389"/>
    </location>
</feature>
<feature type="domain" description="DRBM" evidence="4">
    <location>
        <begin position="209"/>
        <end position="277"/>
    </location>
</feature>
<dbReference type="Pfam" id="PF00035">
    <property type="entry name" value="dsrm"/>
    <property type="match status" value="2"/>
</dbReference>
<dbReference type="GO" id="GO:0003725">
    <property type="term" value="F:double-stranded RNA binding"/>
    <property type="evidence" value="ECO:0007669"/>
    <property type="project" value="TreeGrafter"/>
</dbReference>
<dbReference type="PANTHER" id="PTHR46205:SF3">
    <property type="entry name" value="LOQUACIOUS, ISOFORM B"/>
    <property type="match status" value="1"/>
</dbReference>
<evidence type="ECO:0000256" key="2">
    <source>
        <dbReference type="PROSITE-ProRule" id="PRU00266"/>
    </source>
</evidence>
<dbReference type="InterPro" id="IPR014720">
    <property type="entry name" value="dsRBD_dom"/>
</dbReference>
<name>A0A7J5YVV1_DISMA</name>
<keyword evidence="6" id="KW-1185">Reference proteome</keyword>
<protein>
    <recommendedName>
        <fullName evidence="4">DRBM domain-containing protein</fullName>
    </recommendedName>
</protein>
<dbReference type="EMBL" id="JAAKFY010000009">
    <property type="protein sequence ID" value="KAF3852627.1"/>
    <property type="molecule type" value="Genomic_DNA"/>
</dbReference>
<dbReference type="PROSITE" id="PS50137">
    <property type="entry name" value="DS_RBD"/>
    <property type="match status" value="2"/>
</dbReference>
<organism evidence="5 6">
    <name type="scientific">Dissostichus mawsoni</name>
    <name type="common">Antarctic cod</name>
    <dbReference type="NCBI Taxonomy" id="36200"/>
    <lineage>
        <taxon>Eukaryota</taxon>
        <taxon>Metazoa</taxon>
        <taxon>Chordata</taxon>
        <taxon>Craniata</taxon>
        <taxon>Vertebrata</taxon>
        <taxon>Euteleostomi</taxon>
        <taxon>Actinopterygii</taxon>
        <taxon>Neopterygii</taxon>
        <taxon>Teleostei</taxon>
        <taxon>Neoteleostei</taxon>
        <taxon>Acanthomorphata</taxon>
        <taxon>Eupercaria</taxon>
        <taxon>Perciformes</taxon>
        <taxon>Notothenioidei</taxon>
        <taxon>Nototheniidae</taxon>
        <taxon>Dissostichus</taxon>
    </lineage>
</organism>
<dbReference type="GO" id="GO:0005634">
    <property type="term" value="C:nucleus"/>
    <property type="evidence" value="ECO:0007669"/>
    <property type="project" value="TreeGrafter"/>
</dbReference>
<gene>
    <name evidence="5" type="ORF">F7725_005982</name>
</gene>
<evidence type="ECO:0000259" key="4">
    <source>
        <dbReference type="PROSITE" id="PS50137"/>
    </source>
</evidence>